<accession>A0A225VS23</accession>
<protein>
    <submittedName>
        <fullName evidence="1">Uncharacterized protein</fullName>
    </submittedName>
</protein>
<organism evidence="1 2">
    <name type="scientific">Phytophthora megakarya</name>
    <dbReference type="NCBI Taxonomy" id="4795"/>
    <lineage>
        <taxon>Eukaryota</taxon>
        <taxon>Sar</taxon>
        <taxon>Stramenopiles</taxon>
        <taxon>Oomycota</taxon>
        <taxon>Peronosporomycetes</taxon>
        <taxon>Peronosporales</taxon>
        <taxon>Peronosporaceae</taxon>
        <taxon>Phytophthora</taxon>
    </lineage>
</organism>
<proteinExistence type="predicted"/>
<evidence type="ECO:0000313" key="1">
    <source>
        <dbReference type="EMBL" id="OWZ08125.1"/>
    </source>
</evidence>
<sequence>SANSSADIVATVKIKLARLVNLSAMTQIVSYPLFVSGRPVIKSIPMKDHRPVGISSGCRSPGAFPVRYLFL</sequence>
<gene>
    <name evidence="1" type="ORF">PHMEG_00019384</name>
</gene>
<evidence type="ECO:0000313" key="2">
    <source>
        <dbReference type="Proteomes" id="UP000198211"/>
    </source>
</evidence>
<keyword evidence="2" id="KW-1185">Reference proteome</keyword>
<name>A0A225VS23_9STRA</name>
<dbReference type="AlphaFoldDB" id="A0A225VS23"/>
<comment type="caution">
    <text evidence="1">The sequence shown here is derived from an EMBL/GenBank/DDBJ whole genome shotgun (WGS) entry which is preliminary data.</text>
</comment>
<feature type="non-terminal residue" evidence="1">
    <location>
        <position position="1"/>
    </location>
</feature>
<dbReference type="Proteomes" id="UP000198211">
    <property type="component" value="Unassembled WGS sequence"/>
</dbReference>
<dbReference type="EMBL" id="NBNE01003266">
    <property type="protein sequence ID" value="OWZ08125.1"/>
    <property type="molecule type" value="Genomic_DNA"/>
</dbReference>
<reference evidence="2" key="1">
    <citation type="submission" date="2017-03" db="EMBL/GenBank/DDBJ databases">
        <title>Phytopthora megakarya and P. palmivora, two closely related causual agents of cacao black pod achieved similar genome size and gene model numbers by different mechanisms.</title>
        <authorList>
            <person name="Ali S."/>
            <person name="Shao J."/>
            <person name="Larry D.J."/>
            <person name="Kronmiller B."/>
            <person name="Shen D."/>
            <person name="Strem M.D."/>
            <person name="Melnick R.L."/>
            <person name="Guiltinan M.J."/>
            <person name="Tyler B.M."/>
            <person name="Meinhardt L.W."/>
            <person name="Bailey B.A."/>
        </authorList>
    </citation>
    <scope>NUCLEOTIDE SEQUENCE [LARGE SCALE GENOMIC DNA]</scope>
    <source>
        <strain evidence="2">zdho120</strain>
    </source>
</reference>